<evidence type="ECO:0000313" key="2">
    <source>
        <dbReference type="Proteomes" id="UP001500707"/>
    </source>
</evidence>
<name>A0ABP6XVP9_9ACTN</name>
<keyword evidence="2" id="KW-1185">Reference proteome</keyword>
<reference evidence="2" key="1">
    <citation type="journal article" date="2019" name="Int. J. Syst. Evol. Microbiol.">
        <title>The Global Catalogue of Microorganisms (GCM) 10K type strain sequencing project: providing services to taxonomists for standard genome sequencing and annotation.</title>
        <authorList>
            <consortium name="The Broad Institute Genomics Platform"/>
            <consortium name="The Broad Institute Genome Sequencing Center for Infectious Disease"/>
            <person name="Wu L."/>
            <person name="Ma J."/>
        </authorList>
    </citation>
    <scope>NUCLEOTIDE SEQUENCE [LARGE SCALE GENOMIC DNA]</scope>
    <source>
        <strain evidence="2">JCM 17656</strain>
    </source>
</reference>
<accession>A0ABP6XVP9</accession>
<gene>
    <name evidence="1" type="ORF">GCM10022295_62710</name>
</gene>
<comment type="caution">
    <text evidence="1">The sequence shown here is derived from an EMBL/GenBank/DDBJ whole genome shotgun (WGS) entry which is preliminary data.</text>
</comment>
<organism evidence="1 2">
    <name type="scientific">Streptomyces osmaniensis</name>
    <dbReference type="NCBI Taxonomy" id="593134"/>
    <lineage>
        <taxon>Bacteria</taxon>
        <taxon>Bacillati</taxon>
        <taxon>Actinomycetota</taxon>
        <taxon>Actinomycetes</taxon>
        <taxon>Kitasatosporales</taxon>
        <taxon>Streptomycetaceae</taxon>
        <taxon>Streptomyces</taxon>
    </lineage>
</organism>
<dbReference type="Proteomes" id="UP001500707">
    <property type="component" value="Unassembled WGS sequence"/>
</dbReference>
<protein>
    <submittedName>
        <fullName evidence="1">Uncharacterized protein</fullName>
    </submittedName>
</protein>
<evidence type="ECO:0000313" key="1">
    <source>
        <dbReference type="EMBL" id="GAA3572454.1"/>
    </source>
</evidence>
<sequence>MPSDSRETPPVPDVREWLTSWSERVDDWQATAPRPIRIHDLAPQATAYRCKHATEWIAVKTRCQLTFDPAEQTALPTSWPTA</sequence>
<dbReference type="EMBL" id="BAABCE010000013">
    <property type="protein sequence ID" value="GAA3572454.1"/>
    <property type="molecule type" value="Genomic_DNA"/>
</dbReference>
<proteinExistence type="predicted"/>